<organism evidence="2 3">
    <name type="scientific">Nocardioides fonticola</name>
    <dbReference type="NCBI Taxonomy" id="450363"/>
    <lineage>
        <taxon>Bacteria</taxon>
        <taxon>Bacillati</taxon>
        <taxon>Actinomycetota</taxon>
        <taxon>Actinomycetes</taxon>
        <taxon>Propionibacteriales</taxon>
        <taxon>Nocardioidaceae</taxon>
        <taxon>Nocardioides</taxon>
    </lineage>
</organism>
<feature type="signal peptide" evidence="1">
    <location>
        <begin position="1"/>
        <end position="35"/>
    </location>
</feature>
<evidence type="ECO:0000313" key="2">
    <source>
        <dbReference type="EMBL" id="GAA4123920.1"/>
    </source>
</evidence>
<dbReference type="EMBL" id="BAAAZH010000024">
    <property type="protein sequence ID" value="GAA4123920.1"/>
    <property type="molecule type" value="Genomic_DNA"/>
</dbReference>
<comment type="caution">
    <text evidence="2">The sequence shown here is derived from an EMBL/GenBank/DDBJ whole genome shotgun (WGS) entry which is preliminary data.</text>
</comment>
<evidence type="ECO:0000256" key="1">
    <source>
        <dbReference type="SAM" id="SignalP"/>
    </source>
</evidence>
<protein>
    <submittedName>
        <fullName evidence="2">Uncharacterized protein</fullName>
    </submittedName>
</protein>
<evidence type="ECO:0000313" key="3">
    <source>
        <dbReference type="Proteomes" id="UP001501495"/>
    </source>
</evidence>
<keyword evidence="3" id="KW-1185">Reference proteome</keyword>
<name>A0ABP7XR44_9ACTN</name>
<feature type="chain" id="PRO_5046572107" evidence="1">
    <location>
        <begin position="36"/>
        <end position="202"/>
    </location>
</feature>
<proteinExistence type="predicted"/>
<reference evidence="3" key="1">
    <citation type="journal article" date="2019" name="Int. J. Syst. Evol. Microbiol.">
        <title>The Global Catalogue of Microorganisms (GCM) 10K type strain sequencing project: providing services to taxonomists for standard genome sequencing and annotation.</title>
        <authorList>
            <consortium name="The Broad Institute Genomics Platform"/>
            <consortium name="The Broad Institute Genome Sequencing Center for Infectious Disease"/>
            <person name="Wu L."/>
            <person name="Ma J."/>
        </authorList>
    </citation>
    <scope>NUCLEOTIDE SEQUENCE [LARGE SCALE GENOMIC DNA]</scope>
    <source>
        <strain evidence="3">JCM 16703</strain>
    </source>
</reference>
<sequence>MASRSGQEQRVRRRRPIALMSAVLVVATVPVAASAQQRTAEPVVVDHADPLGDVTATPGDARRRPAFARAADLRRATTTLDADAGTLTLVVRTRRSVPRPDSTVAPITMTFVRGDVRLSARGFRTSGDVEVVRYGANGQRSRRSCPDAAFETSGRTATLTVPTSCLHGFLDSPATVYAGVIPAVEHGYALFYADSVVMGQLD</sequence>
<accession>A0ABP7XR44</accession>
<gene>
    <name evidence="2" type="ORF">GCM10022215_31050</name>
</gene>
<dbReference type="Proteomes" id="UP001501495">
    <property type="component" value="Unassembled WGS sequence"/>
</dbReference>
<keyword evidence="1" id="KW-0732">Signal</keyword>